<dbReference type="InterPro" id="IPR029058">
    <property type="entry name" value="AB_hydrolase_fold"/>
</dbReference>
<protein>
    <submittedName>
        <fullName evidence="2">RBBP9/YdeN family alpha/beta hydrolase</fullName>
    </submittedName>
</protein>
<gene>
    <name evidence="2" type="ORF">ACFSPV_14370</name>
</gene>
<dbReference type="GO" id="GO:0016787">
    <property type="term" value="F:hydrolase activity"/>
    <property type="evidence" value="ECO:0007669"/>
    <property type="project" value="UniProtKB-KW"/>
</dbReference>
<organism evidence="2 3">
    <name type="scientific">Delftia deserti</name>
    <dbReference type="NCBI Taxonomy" id="1651218"/>
    <lineage>
        <taxon>Bacteria</taxon>
        <taxon>Pseudomonadati</taxon>
        <taxon>Pseudomonadota</taxon>
        <taxon>Betaproteobacteria</taxon>
        <taxon>Burkholderiales</taxon>
        <taxon>Comamonadaceae</taxon>
        <taxon>Delftia</taxon>
    </lineage>
</organism>
<feature type="compositionally biased region" description="Low complexity" evidence="1">
    <location>
        <begin position="197"/>
        <end position="219"/>
    </location>
</feature>
<evidence type="ECO:0000256" key="1">
    <source>
        <dbReference type="SAM" id="MobiDB-lite"/>
    </source>
</evidence>
<dbReference type="Pfam" id="PF06821">
    <property type="entry name" value="Ser_hydrolase"/>
    <property type="match status" value="1"/>
</dbReference>
<dbReference type="Gene3D" id="3.40.50.1820">
    <property type="entry name" value="alpha/beta hydrolase"/>
    <property type="match status" value="1"/>
</dbReference>
<evidence type="ECO:0000313" key="3">
    <source>
        <dbReference type="Proteomes" id="UP001597287"/>
    </source>
</evidence>
<feature type="region of interest" description="Disordered" evidence="1">
    <location>
        <begin position="175"/>
        <end position="219"/>
    </location>
</feature>
<proteinExistence type="predicted"/>
<keyword evidence="2" id="KW-0378">Hydrolase</keyword>
<sequence>MNPHRIIIVPGWRNSGPDHWQSLWAQQLPHAERVEQDDWLVPHRDPWVAALEQLVLSRPEPVVLAAHSLGCITAAHLGPEASARVRGALLVAPADPERRAQLADFAPVPYAPLPYRSVLVASSNDPYCPIRRAGAYARAWGSEFVRLQNAGHINVESGFGDWPLGLALLQSLTQGDSWQPAQPRPAVRSPRSPRPPRVAAAHASVSAGTGAGAPWAAGL</sequence>
<dbReference type="Proteomes" id="UP001597287">
    <property type="component" value="Unassembled WGS sequence"/>
</dbReference>
<accession>A0ABW5ET70</accession>
<keyword evidence="3" id="KW-1185">Reference proteome</keyword>
<dbReference type="EMBL" id="JBHUIG010000015">
    <property type="protein sequence ID" value="MFD2319894.1"/>
    <property type="molecule type" value="Genomic_DNA"/>
</dbReference>
<name>A0ABW5ET70_9BURK</name>
<feature type="compositionally biased region" description="Low complexity" evidence="1">
    <location>
        <begin position="180"/>
        <end position="190"/>
    </location>
</feature>
<dbReference type="InterPro" id="IPR010662">
    <property type="entry name" value="RBBP9/YdeN"/>
</dbReference>
<dbReference type="RefSeq" id="WP_312378296.1">
    <property type="nucleotide sequence ID" value="NZ_JBHSIH010000001.1"/>
</dbReference>
<comment type="caution">
    <text evidence="2">The sequence shown here is derived from an EMBL/GenBank/DDBJ whole genome shotgun (WGS) entry which is preliminary data.</text>
</comment>
<dbReference type="SUPFAM" id="SSF53474">
    <property type="entry name" value="alpha/beta-Hydrolases"/>
    <property type="match status" value="1"/>
</dbReference>
<reference evidence="3" key="1">
    <citation type="journal article" date="2019" name="Int. J. Syst. Evol. Microbiol.">
        <title>The Global Catalogue of Microorganisms (GCM) 10K type strain sequencing project: providing services to taxonomists for standard genome sequencing and annotation.</title>
        <authorList>
            <consortium name="The Broad Institute Genomics Platform"/>
            <consortium name="The Broad Institute Genome Sequencing Center for Infectious Disease"/>
            <person name="Wu L."/>
            <person name="Ma J."/>
        </authorList>
    </citation>
    <scope>NUCLEOTIDE SEQUENCE [LARGE SCALE GENOMIC DNA]</scope>
    <source>
        <strain evidence="3">CCUG 62793</strain>
    </source>
</reference>
<evidence type="ECO:0000313" key="2">
    <source>
        <dbReference type="EMBL" id="MFD2319894.1"/>
    </source>
</evidence>